<evidence type="ECO:0000313" key="2">
    <source>
        <dbReference type="EMBL" id="AJI25767.1"/>
    </source>
</evidence>
<gene>
    <name evidence="2" type="ORF">BG04_5620</name>
    <name evidence="3" type="ORF">BG04_5785</name>
</gene>
<evidence type="ECO:0000256" key="1">
    <source>
        <dbReference type="SAM" id="Phobius"/>
    </source>
</evidence>
<proteinExistence type="predicted"/>
<accession>A0A0B6ALS3</accession>
<dbReference type="AlphaFoldDB" id="A0A0B6ALS3"/>
<dbReference type="HOGENOM" id="CLU_3304835_0_0_9"/>
<geneLocation type="plasmid" evidence="3 4">
    <name>pBMV_2</name>
</geneLocation>
<evidence type="ECO:0000313" key="3">
    <source>
        <dbReference type="EMBL" id="AJI25815.1"/>
    </source>
</evidence>
<evidence type="ECO:0000313" key="4">
    <source>
        <dbReference type="Proteomes" id="UP000031829"/>
    </source>
</evidence>
<keyword evidence="1" id="KW-0812">Transmembrane</keyword>
<dbReference type="EMBL" id="CP009921">
    <property type="protein sequence ID" value="AJI25815.1"/>
    <property type="molecule type" value="Genomic_DNA"/>
</dbReference>
<sequence>MYFGDYIYHLLALSGGVLVGGVISWATTNILKTKKYRDN</sequence>
<keyword evidence="3" id="KW-0614">Plasmid</keyword>
<name>A0A0B6ALS3_PRIM2</name>
<feature type="transmembrane region" description="Helical" evidence="1">
    <location>
        <begin position="6"/>
        <end position="27"/>
    </location>
</feature>
<reference evidence="3 4" key="1">
    <citation type="journal article" date="2015" name="Genome Announc.">
        <title>Complete genome sequences for 35 biothreat assay-relevant bacillus species.</title>
        <authorList>
            <person name="Johnson S.L."/>
            <person name="Daligault H.E."/>
            <person name="Davenport K.W."/>
            <person name="Jaissle J."/>
            <person name="Frey K.G."/>
            <person name="Ladner J.T."/>
            <person name="Broomall S.M."/>
            <person name="Bishop-Lilly K.A."/>
            <person name="Bruce D.C."/>
            <person name="Gibbons H.S."/>
            <person name="Coyne S.R."/>
            <person name="Lo C.C."/>
            <person name="Meincke L."/>
            <person name="Munk A.C."/>
            <person name="Koroleva G.I."/>
            <person name="Rosenzweig C.N."/>
            <person name="Palacios G.F."/>
            <person name="Redden C.L."/>
            <person name="Minogue T.D."/>
            <person name="Chain P.S."/>
        </authorList>
    </citation>
    <scope>NUCLEOTIDE SEQUENCE [LARGE SCALE GENOMIC DNA]</scope>
    <source>
        <strain evidence="3">ATCC 14581</strain>
        <strain evidence="4">ATCC 14581 / DSM 32 / JCM 2506 / NBRC 15308 / NCIMB 9376 / NCTC 10342 / NRRL B-14308 / VKM B-512</strain>
        <plasmid evidence="3 4">pBMV_2</plasmid>
    </source>
</reference>
<dbReference type="EMBL" id="CP009921">
    <property type="protein sequence ID" value="AJI25767.1"/>
    <property type="molecule type" value="Genomic_DNA"/>
</dbReference>
<protein>
    <submittedName>
        <fullName evidence="3">Putative membrane protein</fullName>
    </submittedName>
</protein>
<organism evidence="3 4">
    <name type="scientific">Priestia megaterium (strain ATCC 14581 / DSM 32 / CCUG 1817 / JCM 2506 / NBRC 15308 / NCIMB 9376 / NCTC 10342 / NRRL B-14308 / VKM B-512 / Ford 19)</name>
    <name type="common">Bacillus megaterium</name>
    <dbReference type="NCBI Taxonomy" id="1348623"/>
    <lineage>
        <taxon>Bacteria</taxon>
        <taxon>Bacillati</taxon>
        <taxon>Bacillota</taxon>
        <taxon>Bacilli</taxon>
        <taxon>Bacillales</taxon>
        <taxon>Bacillaceae</taxon>
        <taxon>Priestia</taxon>
    </lineage>
</organism>
<keyword evidence="1" id="KW-1133">Transmembrane helix</keyword>
<keyword evidence="1" id="KW-0472">Membrane</keyword>
<dbReference type="Proteomes" id="UP000031829">
    <property type="component" value="Plasmid pBMV_2"/>
</dbReference>
<dbReference type="KEGG" id="bmeg:BG04_5620"/>
<dbReference type="KEGG" id="bmeg:BG04_5785"/>